<evidence type="ECO:0000313" key="1">
    <source>
        <dbReference type="EMBL" id="SFR50650.1"/>
    </source>
</evidence>
<dbReference type="SUPFAM" id="SSF57783">
    <property type="entry name" value="Zinc beta-ribbon"/>
    <property type="match status" value="1"/>
</dbReference>
<organism evidence="1 2">
    <name type="scientific">Pseudidiomarina maritima</name>
    <dbReference type="NCBI Taxonomy" id="519453"/>
    <lineage>
        <taxon>Bacteria</taxon>
        <taxon>Pseudomonadati</taxon>
        <taxon>Pseudomonadota</taxon>
        <taxon>Gammaproteobacteria</taxon>
        <taxon>Alteromonadales</taxon>
        <taxon>Idiomarinaceae</taxon>
        <taxon>Pseudidiomarina</taxon>
    </lineage>
</organism>
<dbReference type="AlphaFoldDB" id="A0A1I6H8E4"/>
<sequence>MPNLRKPMACDIGSQLFLSCPKCSNRSFNLTRARFFNEKDKLFFICPNCKVLLTDNLLSDEPIIEQ</sequence>
<dbReference type="Proteomes" id="UP000199424">
    <property type="component" value="Unassembled WGS sequence"/>
</dbReference>
<accession>A0A1I6H8E4</accession>
<name>A0A1I6H8E4_9GAMM</name>
<keyword evidence="2" id="KW-1185">Reference proteome</keyword>
<dbReference type="EMBL" id="FOYU01000002">
    <property type="protein sequence ID" value="SFR50650.1"/>
    <property type="molecule type" value="Genomic_DNA"/>
</dbReference>
<gene>
    <name evidence="1" type="ORF">SAMN04488070_1592</name>
</gene>
<reference evidence="2" key="1">
    <citation type="submission" date="2016-10" db="EMBL/GenBank/DDBJ databases">
        <authorList>
            <person name="Varghese N."/>
            <person name="Submissions S."/>
        </authorList>
    </citation>
    <scope>NUCLEOTIDE SEQUENCE [LARGE SCALE GENOMIC DNA]</scope>
    <source>
        <strain evidence="2">CGMCC 1.7285</strain>
    </source>
</reference>
<evidence type="ECO:0000313" key="2">
    <source>
        <dbReference type="Proteomes" id="UP000199424"/>
    </source>
</evidence>
<protein>
    <submittedName>
        <fullName evidence="1">Uncharacterized protein</fullName>
    </submittedName>
</protein>
<proteinExistence type="predicted"/>